<keyword evidence="2" id="KW-1185">Reference proteome</keyword>
<dbReference type="EMBL" id="JAMLDX010000001">
    <property type="protein sequence ID" value="MCP3729307.1"/>
    <property type="molecule type" value="Genomic_DNA"/>
</dbReference>
<accession>A0A9X2HGU8</accession>
<reference evidence="1" key="1">
    <citation type="submission" date="2022-05" db="EMBL/GenBank/DDBJ databases">
        <title>Sphingomonas sp. strain MG17 Genome sequencing and assembly.</title>
        <authorList>
            <person name="Kim I."/>
        </authorList>
    </citation>
    <scope>NUCLEOTIDE SEQUENCE</scope>
    <source>
        <strain evidence="1">MG17</strain>
    </source>
</reference>
<proteinExistence type="predicted"/>
<dbReference type="Proteomes" id="UP001139451">
    <property type="component" value="Unassembled WGS sequence"/>
</dbReference>
<name>A0A9X2HGU8_9SPHN</name>
<gene>
    <name evidence="1" type="ORF">M9978_02600</name>
</gene>
<protein>
    <submittedName>
        <fullName evidence="1">Uncharacterized protein</fullName>
    </submittedName>
</protein>
<organism evidence="1 2">
    <name type="scientific">Sphingomonas tagetis</name>
    <dbReference type="NCBI Taxonomy" id="2949092"/>
    <lineage>
        <taxon>Bacteria</taxon>
        <taxon>Pseudomonadati</taxon>
        <taxon>Pseudomonadota</taxon>
        <taxon>Alphaproteobacteria</taxon>
        <taxon>Sphingomonadales</taxon>
        <taxon>Sphingomonadaceae</taxon>
        <taxon>Sphingomonas</taxon>
    </lineage>
</organism>
<dbReference type="RefSeq" id="WP_254291285.1">
    <property type="nucleotide sequence ID" value="NZ_JAMLDX010000001.1"/>
</dbReference>
<sequence length="79" mass="8757">MPKLTDREKLADLDKRQRALADEANNVRRNLRERYGSMLADIPVERLGEREFRDLLNHAVRAGGSAAVAALKALPATSS</sequence>
<dbReference type="AlphaFoldDB" id="A0A9X2HGU8"/>
<comment type="caution">
    <text evidence="1">The sequence shown here is derived from an EMBL/GenBank/DDBJ whole genome shotgun (WGS) entry which is preliminary data.</text>
</comment>
<evidence type="ECO:0000313" key="2">
    <source>
        <dbReference type="Proteomes" id="UP001139451"/>
    </source>
</evidence>
<evidence type="ECO:0000313" key="1">
    <source>
        <dbReference type="EMBL" id="MCP3729307.1"/>
    </source>
</evidence>